<dbReference type="EMBL" id="BDQI01000034">
    <property type="protein sequence ID" value="GAX57249.1"/>
    <property type="molecule type" value="Genomic_DNA"/>
</dbReference>
<comment type="caution">
    <text evidence="1">The sequence shown here is derived from an EMBL/GenBank/DDBJ whole genome shotgun (WGS) entry which is preliminary data.</text>
</comment>
<organism evidence="1 2">
    <name type="scientific">Streptomyces olivochromogenes</name>
    <dbReference type="NCBI Taxonomy" id="1963"/>
    <lineage>
        <taxon>Bacteria</taxon>
        <taxon>Bacillati</taxon>
        <taxon>Actinomycetota</taxon>
        <taxon>Actinomycetes</taxon>
        <taxon>Kitasatosporales</taxon>
        <taxon>Streptomycetaceae</taxon>
        <taxon>Streptomyces</taxon>
    </lineage>
</organism>
<dbReference type="RefSeq" id="WP_067382747.1">
    <property type="nucleotide sequence ID" value="NZ_BDQI01000034.1"/>
</dbReference>
<dbReference type="STRING" id="1963.AQJ27_44550"/>
<accession>A0A250VT31</accession>
<protein>
    <submittedName>
        <fullName evidence="1">Uncharacterized protein</fullName>
    </submittedName>
</protein>
<keyword evidence="2" id="KW-1185">Reference proteome</keyword>
<gene>
    <name evidence="1" type="ORF">SO3561_08819</name>
</gene>
<sequence length="65" mass="7361">MPAKRFSRGAFVKYEGSIQRFRGTWWTVVDSSTSTGQLTYTLHTPGIGKLRYVRAAHVNQTRAES</sequence>
<reference evidence="2" key="1">
    <citation type="submission" date="2017-05" db="EMBL/GenBank/DDBJ databases">
        <title>Streptomyces olivochromogenes NBRC 3561 whole genome shotgun sequence.</title>
        <authorList>
            <person name="Dohra H."/>
            <person name="Kodani S."/>
        </authorList>
    </citation>
    <scope>NUCLEOTIDE SEQUENCE [LARGE SCALE GENOMIC DNA]</scope>
    <source>
        <strain evidence="2">NBRC 3561</strain>
    </source>
</reference>
<proteinExistence type="predicted"/>
<name>A0A250VT31_STROL</name>
<evidence type="ECO:0000313" key="1">
    <source>
        <dbReference type="EMBL" id="GAX57249.1"/>
    </source>
</evidence>
<dbReference type="AlphaFoldDB" id="A0A250VT31"/>
<evidence type="ECO:0000313" key="2">
    <source>
        <dbReference type="Proteomes" id="UP000217446"/>
    </source>
</evidence>
<dbReference type="Proteomes" id="UP000217446">
    <property type="component" value="Unassembled WGS sequence"/>
</dbReference>